<evidence type="ECO:0000313" key="3">
    <source>
        <dbReference type="Proteomes" id="UP000324222"/>
    </source>
</evidence>
<organism evidence="2 3">
    <name type="scientific">Portunus trituberculatus</name>
    <name type="common">Swimming crab</name>
    <name type="synonym">Neptunus trituberculatus</name>
    <dbReference type="NCBI Taxonomy" id="210409"/>
    <lineage>
        <taxon>Eukaryota</taxon>
        <taxon>Metazoa</taxon>
        <taxon>Ecdysozoa</taxon>
        <taxon>Arthropoda</taxon>
        <taxon>Crustacea</taxon>
        <taxon>Multicrustacea</taxon>
        <taxon>Malacostraca</taxon>
        <taxon>Eumalacostraca</taxon>
        <taxon>Eucarida</taxon>
        <taxon>Decapoda</taxon>
        <taxon>Pleocyemata</taxon>
        <taxon>Brachyura</taxon>
        <taxon>Eubrachyura</taxon>
        <taxon>Portunoidea</taxon>
        <taxon>Portunidae</taxon>
        <taxon>Portuninae</taxon>
        <taxon>Portunus</taxon>
    </lineage>
</organism>
<comment type="caution">
    <text evidence="2">The sequence shown here is derived from an EMBL/GenBank/DDBJ whole genome shotgun (WGS) entry which is preliminary data.</text>
</comment>
<feature type="compositionally biased region" description="Basic residues" evidence="1">
    <location>
        <begin position="115"/>
        <end position="133"/>
    </location>
</feature>
<dbReference type="Proteomes" id="UP000324222">
    <property type="component" value="Unassembled WGS sequence"/>
</dbReference>
<protein>
    <submittedName>
        <fullName evidence="2">Uncharacterized protein</fullName>
    </submittedName>
</protein>
<proteinExistence type="predicted"/>
<sequence>MPFRLVRWWRNVSSSLTINFGPTLNSSESYVNVRGIRETKMKKRKKKNGPERGYQLLLPLQHTVTTGITKRKTELSYVGRPSGHETTVCVWGSQLLLEGGARGSTTDKETQVMHGGRRSRSRQQIRFTSKTKT</sequence>
<dbReference type="EMBL" id="VSRR010002303">
    <property type="protein sequence ID" value="MPC30701.1"/>
    <property type="molecule type" value="Genomic_DNA"/>
</dbReference>
<name>A0A5B7E9A6_PORTR</name>
<accession>A0A5B7E9A6</accession>
<dbReference type="AlphaFoldDB" id="A0A5B7E9A6"/>
<keyword evidence="3" id="KW-1185">Reference proteome</keyword>
<gene>
    <name evidence="2" type="ORF">E2C01_023971</name>
</gene>
<evidence type="ECO:0000313" key="2">
    <source>
        <dbReference type="EMBL" id="MPC30701.1"/>
    </source>
</evidence>
<feature type="region of interest" description="Disordered" evidence="1">
    <location>
        <begin position="100"/>
        <end position="133"/>
    </location>
</feature>
<evidence type="ECO:0000256" key="1">
    <source>
        <dbReference type="SAM" id="MobiDB-lite"/>
    </source>
</evidence>
<reference evidence="2 3" key="1">
    <citation type="submission" date="2019-05" db="EMBL/GenBank/DDBJ databases">
        <title>Another draft genome of Portunus trituberculatus and its Hox gene families provides insights of decapod evolution.</title>
        <authorList>
            <person name="Jeong J.-H."/>
            <person name="Song I."/>
            <person name="Kim S."/>
            <person name="Choi T."/>
            <person name="Kim D."/>
            <person name="Ryu S."/>
            <person name="Kim W."/>
        </authorList>
    </citation>
    <scope>NUCLEOTIDE SEQUENCE [LARGE SCALE GENOMIC DNA]</scope>
    <source>
        <tissue evidence="2">Muscle</tissue>
    </source>
</reference>